<evidence type="ECO:0000256" key="7">
    <source>
        <dbReference type="SAM" id="Phobius"/>
    </source>
</evidence>
<evidence type="ECO:0000256" key="2">
    <source>
        <dbReference type="ARBA" id="ARBA00022475"/>
    </source>
</evidence>
<feature type="transmembrane region" description="Helical" evidence="7">
    <location>
        <begin position="20"/>
        <end position="41"/>
    </location>
</feature>
<keyword evidence="2" id="KW-1003">Cell membrane</keyword>
<evidence type="ECO:0000256" key="3">
    <source>
        <dbReference type="ARBA" id="ARBA00022692"/>
    </source>
</evidence>
<feature type="region of interest" description="Disordered" evidence="6">
    <location>
        <begin position="129"/>
        <end position="180"/>
    </location>
</feature>
<sequence length="180" mass="20027">MEDNGQMMQTSGVGDYISSLLTVLLSLAVIIVLIVLLIKLLSRKNRIWQMNQSIRTLGGTGLGPNKSLQIVEVGDVVYVLGIGEDITLIDKVSDPEQAERLIAFLEGAQSSRQAAWPTSWSELMNRMRAGRKASSNNTKQEDAEPSSVSFHEMFHAKLDQLPKRSDQVEQLLKDDTNEDR</sequence>
<comment type="caution">
    <text evidence="8">The sequence shown here is derived from an EMBL/GenBank/DDBJ whole genome shotgun (WGS) entry which is preliminary data.</text>
</comment>
<evidence type="ECO:0000256" key="6">
    <source>
        <dbReference type="SAM" id="MobiDB-lite"/>
    </source>
</evidence>
<keyword evidence="8" id="KW-0966">Cell projection</keyword>
<protein>
    <submittedName>
        <fullName evidence="8">Flagellar biosynthetic protein FliO</fullName>
    </submittedName>
</protein>
<evidence type="ECO:0000313" key="9">
    <source>
        <dbReference type="Proteomes" id="UP001199916"/>
    </source>
</evidence>
<keyword evidence="3 7" id="KW-0812">Transmembrane</keyword>
<dbReference type="Proteomes" id="UP001199916">
    <property type="component" value="Unassembled WGS sequence"/>
</dbReference>
<organism evidence="8 9">
    <name type="scientific">Paenibacillus profundus</name>
    <dbReference type="NCBI Taxonomy" id="1173085"/>
    <lineage>
        <taxon>Bacteria</taxon>
        <taxon>Bacillati</taxon>
        <taxon>Bacillota</taxon>
        <taxon>Bacilli</taxon>
        <taxon>Bacillales</taxon>
        <taxon>Paenibacillaceae</taxon>
        <taxon>Paenibacillus</taxon>
    </lineage>
</organism>
<keyword evidence="4 7" id="KW-1133">Transmembrane helix</keyword>
<reference evidence="8 9" key="1">
    <citation type="submission" date="2021-11" db="EMBL/GenBank/DDBJ databases">
        <title>Draft genome sequence of Paenibacillus profundus YoMME, a new Gram-positive bacteria with exoelectrogenic properties.</title>
        <authorList>
            <person name="Hubenova Y."/>
            <person name="Hubenova E."/>
            <person name="Manasiev Y."/>
            <person name="Peykov S."/>
            <person name="Mitov M."/>
        </authorList>
    </citation>
    <scope>NUCLEOTIDE SEQUENCE [LARGE SCALE GENOMIC DNA]</scope>
    <source>
        <strain evidence="8 9">YoMME</strain>
    </source>
</reference>
<dbReference type="EMBL" id="JAJNBZ010000001">
    <property type="protein sequence ID" value="MCE5168067.1"/>
    <property type="molecule type" value="Genomic_DNA"/>
</dbReference>
<accession>A0ABS8YDC5</accession>
<name>A0ABS8YDC5_9BACL</name>
<comment type="subcellular location">
    <subcellularLocation>
        <location evidence="1">Cell membrane</location>
    </subcellularLocation>
</comment>
<gene>
    <name evidence="8" type="ORF">LQV63_01875</name>
</gene>
<dbReference type="InterPro" id="IPR022781">
    <property type="entry name" value="Flagellar_biosynth_FliO"/>
</dbReference>
<keyword evidence="8" id="KW-0969">Cilium</keyword>
<proteinExistence type="predicted"/>
<keyword evidence="9" id="KW-1185">Reference proteome</keyword>
<dbReference type="Pfam" id="PF04347">
    <property type="entry name" value="FliO"/>
    <property type="match status" value="1"/>
</dbReference>
<evidence type="ECO:0000313" key="8">
    <source>
        <dbReference type="EMBL" id="MCE5168067.1"/>
    </source>
</evidence>
<evidence type="ECO:0000256" key="5">
    <source>
        <dbReference type="ARBA" id="ARBA00023136"/>
    </source>
</evidence>
<dbReference type="RefSeq" id="WP_019424997.1">
    <property type="nucleotide sequence ID" value="NZ_JAJNBZ010000001.1"/>
</dbReference>
<keyword evidence="8" id="KW-0282">Flagellum</keyword>
<feature type="compositionally biased region" description="Basic and acidic residues" evidence="6">
    <location>
        <begin position="152"/>
        <end position="180"/>
    </location>
</feature>
<evidence type="ECO:0000256" key="4">
    <source>
        <dbReference type="ARBA" id="ARBA00022989"/>
    </source>
</evidence>
<evidence type="ECO:0000256" key="1">
    <source>
        <dbReference type="ARBA" id="ARBA00004236"/>
    </source>
</evidence>
<keyword evidence="5 7" id="KW-0472">Membrane</keyword>